<organism evidence="4">
    <name type="scientific">Micromonas pusilla</name>
    <name type="common">Picoplanktonic green alga</name>
    <name type="synonym">Chromulina pusilla</name>
    <dbReference type="NCBI Taxonomy" id="38833"/>
    <lineage>
        <taxon>Eukaryota</taxon>
        <taxon>Viridiplantae</taxon>
        <taxon>Chlorophyta</taxon>
        <taxon>Mamiellophyceae</taxon>
        <taxon>Mamiellales</taxon>
        <taxon>Mamiellaceae</taxon>
        <taxon>Micromonas</taxon>
    </lineage>
</organism>
<dbReference type="InterPro" id="IPR051736">
    <property type="entry name" value="DnaJ-B11-like"/>
</dbReference>
<dbReference type="SUPFAM" id="SSF49493">
    <property type="entry name" value="HSP40/DnaJ peptide-binding domain"/>
    <property type="match status" value="2"/>
</dbReference>
<dbReference type="InterPro" id="IPR008971">
    <property type="entry name" value="HSP40/DnaJ_pept-bd"/>
</dbReference>
<dbReference type="PANTHER" id="PTHR44298:SF1">
    <property type="entry name" value="DNAJ HOMOLOG SUBFAMILY B MEMBER 11"/>
    <property type="match status" value="1"/>
</dbReference>
<keyword evidence="1 2" id="KW-0732">Signal</keyword>
<dbReference type="SUPFAM" id="SSF46565">
    <property type="entry name" value="Chaperone J-domain"/>
    <property type="match status" value="1"/>
</dbReference>
<dbReference type="PANTHER" id="PTHR44298">
    <property type="entry name" value="DNAJ HOMOLOG SUBFAMILY B MEMBER 11"/>
    <property type="match status" value="1"/>
</dbReference>
<dbReference type="Pfam" id="PF01556">
    <property type="entry name" value="DnaJ_C"/>
    <property type="match status" value="1"/>
</dbReference>
<name>A0A7S0KIY9_MICPS</name>
<feature type="chain" id="PRO_5030732979" description="J domain-containing protein" evidence="2">
    <location>
        <begin position="26"/>
        <end position="355"/>
    </location>
</feature>
<sequence>MATRSVAARCLAFVLLLALTAVASAADYYKTLGLNRGASDDQIKRAYRKLALKYHPDKNPGNQEAASKFADIGNAYEVLSDAEKRQIYDRHGEEGVKQHAQQGGHGGGGGFGGGDIFSQFFGGGFGGFGGGPQEPETPKGDSVVIDLDVSIRDLYLGRVIRVARDKSVIKPAKGTRRCNCKQRMVTRQIGPGMYQQYAKEECEECPNVRLGRETETIAIEIDPGAPDGHEMLFFEEGEPMVDGEPGDLTVRVRTAKDDRFERRGNDLRMTFRVDLVEALAGFDKAFKHFDGREVRLKRDGITTPGLVETIAGEGMPVHNQHKKFGNLVVTYEVDFPKKLTEKQKGDIKKLFAGTF</sequence>
<dbReference type="GO" id="GO:0006457">
    <property type="term" value="P:protein folding"/>
    <property type="evidence" value="ECO:0007669"/>
    <property type="project" value="InterPro"/>
</dbReference>
<dbReference type="CDD" id="cd06257">
    <property type="entry name" value="DnaJ"/>
    <property type="match status" value="1"/>
</dbReference>
<dbReference type="PROSITE" id="PS50076">
    <property type="entry name" value="DNAJ_2"/>
    <property type="match status" value="1"/>
</dbReference>
<gene>
    <name evidence="4" type="ORF">MSP1404_LOCUS3195</name>
</gene>
<dbReference type="CDD" id="cd10747">
    <property type="entry name" value="DnaJ_C"/>
    <property type="match status" value="1"/>
</dbReference>
<dbReference type="FunFam" id="2.60.260.20:FF:000013">
    <property type="entry name" value="DnaJ subfamily B member 11"/>
    <property type="match status" value="1"/>
</dbReference>
<accession>A0A7S0KIY9</accession>
<dbReference type="Gene3D" id="2.60.260.20">
    <property type="entry name" value="Urease metallochaperone UreE, N-terminal domain"/>
    <property type="match status" value="2"/>
</dbReference>
<dbReference type="AlphaFoldDB" id="A0A7S0KIY9"/>
<evidence type="ECO:0000259" key="3">
    <source>
        <dbReference type="PROSITE" id="PS50076"/>
    </source>
</evidence>
<dbReference type="SMART" id="SM00271">
    <property type="entry name" value="DnaJ"/>
    <property type="match status" value="1"/>
</dbReference>
<evidence type="ECO:0000256" key="2">
    <source>
        <dbReference type="SAM" id="SignalP"/>
    </source>
</evidence>
<dbReference type="EMBL" id="HBEV01004214">
    <property type="protein sequence ID" value="CAD8581645.1"/>
    <property type="molecule type" value="Transcribed_RNA"/>
</dbReference>
<dbReference type="Pfam" id="PF00226">
    <property type="entry name" value="DnaJ"/>
    <property type="match status" value="1"/>
</dbReference>
<dbReference type="InterPro" id="IPR018253">
    <property type="entry name" value="DnaJ_domain_CS"/>
</dbReference>
<evidence type="ECO:0000256" key="1">
    <source>
        <dbReference type="ARBA" id="ARBA00022729"/>
    </source>
</evidence>
<dbReference type="PRINTS" id="PR00625">
    <property type="entry name" value="JDOMAIN"/>
</dbReference>
<dbReference type="InterPro" id="IPR002939">
    <property type="entry name" value="DnaJ_C"/>
</dbReference>
<dbReference type="InterPro" id="IPR001623">
    <property type="entry name" value="DnaJ_domain"/>
</dbReference>
<reference evidence="4" key="1">
    <citation type="submission" date="2021-01" db="EMBL/GenBank/DDBJ databases">
        <authorList>
            <person name="Corre E."/>
            <person name="Pelletier E."/>
            <person name="Niang G."/>
            <person name="Scheremetjew M."/>
            <person name="Finn R."/>
            <person name="Kale V."/>
            <person name="Holt S."/>
            <person name="Cochrane G."/>
            <person name="Meng A."/>
            <person name="Brown T."/>
            <person name="Cohen L."/>
        </authorList>
    </citation>
    <scope>NUCLEOTIDE SEQUENCE</scope>
    <source>
        <strain evidence="4">CCMP494</strain>
    </source>
</reference>
<feature type="domain" description="J" evidence="3">
    <location>
        <begin position="27"/>
        <end position="92"/>
    </location>
</feature>
<evidence type="ECO:0000313" key="4">
    <source>
        <dbReference type="EMBL" id="CAD8581645.1"/>
    </source>
</evidence>
<dbReference type="InterPro" id="IPR036869">
    <property type="entry name" value="J_dom_sf"/>
</dbReference>
<dbReference type="Gene3D" id="1.10.287.110">
    <property type="entry name" value="DnaJ domain"/>
    <property type="match status" value="1"/>
</dbReference>
<dbReference type="PROSITE" id="PS00636">
    <property type="entry name" value="DNAJ_1"/>
    <property type="match status" value="1"/>
</dbReference>
<proteinExistence type="predicted"/>
<protein>
    <recommendedName>
        <fullName evidence="3">J domain-containing protein</fullName>
    </recommendedName>
</protein>
<feature type="signal peptide" evidence="2">
    <location>
        <begin position="1"/>
        <end position="25"/>
    </location>
</feature>
<dbReference type="GO" id="GO:0051082">
    <property type="term" value="F:unfolded protein binding"/>
    <property type="evidence" value="ECO:0007669"/>
    <property type="project" value="InterPro"/>
</dbReference>